<accession>A0A835IGA7</accession>
<dbReference type="GO" id="GO:0005506">
    <property type="term" value="F:iron ion binding"/>
    <property type="evidence" value="ECO:0007669"/>
    <property type="project" value="InterPro"/>
</dbReference>
<evidence type="ECO:0008006" key="6">
    <source>
        <dbReference type="Google" id="ProtNLM"/>
    </source>
</evidence>
<dbReference type="GO" id="GO:0016705">
    <property type="term" value="F:oxidoreductase activity, acting on paired donors, with incorporation or reduction of molecular oxygen"/>
    <property type="evidence" value="ECO:0007669"/>
    <property type="project" value="InterPro"/>
</dbReference>
<keyword evidence="2 3" id="KW-0479">Metal-binding</keyword>
<dbReference type="PANTHER" id="PTHR47950:SF44">
    <property type="entry name" value="CYTOCHROME P450, FAMILY 76, SUBFAMILY C, POLYPEPTIDE 5-RELATED"/>
    <property type="match status" value="1"/>
</dbReference>
<keyword evidence="2 3" id="KW-0408">Iron</keyword>
<evidence type="ECO:0000256" key="2">
    <source>
        <dbReference type="PIRSR" id="PIRSR602401-1"/>
    </source>
</evidence>
<name>A0A835IGA7_9MAGN</name>
<dbReference type="Proteomes" id="UP000631114">
    <property type="component" value="Unassembled WGS sequence"/>
</dbReference>
<dbReference type="InterPro" id="IPR036396">
    <property type="entry name" value="Cyt_P450_sf"/>
</dbReference>
<organism evidence="4 5">
    <name type="scientific">Coptis chinensis</name>
    <dbReference type="NCBI Taxonomy" id="261450"/>
    <lineage>
        <taxon>Eukaryota</taxon>
        <taxon>Viridiplantae</taxon>
        <taxon>Streptophyta</taxon>
        <taxon>Embryophyta</taxon>
        <taxon>Tracheophyta</taxon>
        <taxon>Spermatophyta</taxon>
        <taxon>Magnoliopsida</taxon>
        <taxon>Ranunculales</taxon>
        <taxon>Ranunculaceae</taxon>
        <taxon>Coptidoideae</taxon>
        <taxon>Coptis</taxon>
    </lineage>
</organism>
<evidence type="ECO:0000313" key="5">
    <source>
        <dbReference type="Proteomes" id="UP000631114"/>
    </source>
</evidence>
<dbReference type="InterPro" id="IPR001128">
    <property type="entry name" value="Cyt_P450"/>
</dbReference>
<dbReference type="PRINTS" id="PR00385">
    <property type="entry name" value="P450"/>
</dbReference>
<dbReference type="GO" id="GO:0004497">
    <property type="term" value="F:monooxygenase activity"/>
    <property type="evidence" value="ECO:0007669"/>
    <property type="project" value="UniProtKB-KW"/>
</dbReference>
<reference evidence="4 5" key="1">
    <citation type="submission" date="2020-10" db="EMBL/GenBank/DDBJ databases">
        <title>The Coptis chinensis genome and diversification of protoberbering-type alkaloids.</title>
        <authorList>
            <person name="Wang B."/>
            <person name="Shu S."/>
            <person name="Song C."/>
            <person name="Liu Y."/>
        </authorList>
    </citation>
    <scope>NUCLEOTIDE SEQUENCE [LARGE SCALE GENOMIC DNA]</scope>
    <source>
        <strain evidence="4">HL-2020</strain>
        <tissue evidence="4">Leaf</tissue>
    </source>
</reference>
<dbReference type="PANTHER" id="PTHR47950">
    <property type="entry name" value="CYTOCHROME P450, FAMILY 76, SUBFAMILY C, POLYPEPTIDE 5-RELATED"/>
    <property type="match status" value="1"/>
</dbReference>
<dbReference type="GO" id="GO:0020037">
    <property type="term" value="F:heme binding"/>
    <property type="evidence" value="ECO:0007669"/>
    <property type="project" value="InterPro"/>
</dbReference>
<comment type="similarity">
    <text evidence="1 3">Belongs to the cytochrome P450 family.</text>
</comment>
<evidence type="ECO:0000313" key="4">
    <source>
        <dbReference type="EMBL" id="KAF9616459.1"/>
    </source>
</evidence>
<dbReference type="GO" id="GO:0044550">
    <property type="term" value="P:secondary metabolite biosynthetic process"/>
    <property type="evidence" value="ECO:0007669"/>
    <property type="project" value="UniProtKB-ARBA"/>
</dbReference>
<evidence type="ECO:0000256" key="3">
    <source>
        <dbReference type="RuleBase" id="RU000461"/>
    </source>
</evidence>
<dbReference type="SUPFAM" id="SSF48264">
    <property type="entry name" value="Cytochrome P450"/>
    <property type="match status" value="1"/>
</dbReference>
<dbReference type="FunFam" id="1.10.630.10:FF:000138">
    <property type="entry name" value="Os10g0167200 protein"/>
    <property type="match status" value="1"/>
</dbReference>
<keyword evidence="3" id="KW-0503">Monooxygenase</keyword>
<dbReference type="InterPro" id="IPR017972">
    <property type="entry name" value="Cyt_P450_CS"/>
</dbReference>
<keyword evidence="5" id="KW-1185">Reference proteome</keyword>
<dbReference type="Gene3D" id="1.10.630.10">
    <property type="entry name" value="Cytochrome P450"/>
    <property type="match status" value="1"/>
</dbReference>
<dbReference type="PRINTS" id="PR00463">
    <property type="entry name" value="EP450I"/>
</dbReference>
<dbReference type="EMBL" id="JADFTS010000003">
    <property type="protein sequence ID" value="KAF9616459.1"/>
    <property type="molecule type" value="Genomic_DNA"/>
</dbReference>
<dbReference type="Pfam" id="PF00067">
    <property type="entry name" value="p450"/>
    <property type="match status" value="1"/>
</dbReference>
<gene>
    <name evidence="4" type="ORF">IFM89_029756</name>
</gene>
<evidence type="ECO:0000256" key="1">
    <source>
        <dbReference type="ARBA" id="ARBA00010617"/>
    </source>
</evidence>
<comment type="cofactor">
    <cofactor evidence="2">
        <name>heme</name>
        <dbReference type="ChEBI" id="CHEBI:30413"/>
    </cofactor>
</comment>
<sequence>MTKARLELKEKINKDAPIEESDIARLPYLQAIVKETMRLHPPAPLLVPHKAECDVDICGFTVPRHAQVLVNAWAISRDPEMWINPTMFFPDRFSGSTIDFKGRDFEFIPFGAGRRICPGLPLAFRMVHLMLASLLHSFGWELEDGVKPKDIDMEEKFGLTLQKAKPLYAIPIEA</sequence>
<dbReference type="InterPro" id="IPR002401">
    <property type="entry name" value="Cyt_P450_E_grp-I"/>
</dbReference>
<dbReference type="OrthoDB" id="6764281at2759"/>
<comment type="caution">
    <text evidence="4">The sequence shown here is derived from an EMBL/GenBank/DDBJ whole genome shotgun (WGS) entry which is preliminary data.</text>
</comment>
<dbReference type="AlphaFoldDB" id="A0A835IGA7"/>
<keyword evidence="2 3" id="KW-0349">Heme</keyword>
<dbReference type="PROSITE" id="PS00086">
    <property type="entry name" value="CYTOCHROME_P450"/>
    <property type="match status" value="1"/>
</dbReference>
<protein>
    <recommendedName>
        <fullName evidence="6">Cytochrome P450</fullName>
    </recommendedName>
</protein>
<proteinExistence type="inferred from homology"/>
<feature type="binding site" description="axial binding residue" evidence="2">
    <location>
        <position position="117"/>
    </location>
    <ligand>
        <name>heme</name>
        <dbReference type="ChEBI" id="CHEBI:30413"/>
    </ligand>
    <ligandPart>
        <name>Fe</name>
        <dbReference type="ChEBI" id="CHEBI:18248"/>
    </ligandPart>
</feature>
<keyword evidence="3" id="KW-0560">Oxidoreductase</keyword>